<dbReference type="GO" id="GO:0004842">
    <property type="term" value="F:ubiquitin-protein transferase activity"/>
    <property type="evidence" value="ECO:0007669"/>
    <property type="project" value="TreeGrafter"/>
</dbReference>
<evidence type="ECO:0000256" key="2">
    <source>
        <dbReference type="ARBA" id="ARBA00023043"/>
    </source>
</evidence>
<keyword evidence="1" id="KW-0677">Repeat</keyword>
<dbReference type="PROSITE" id="PS50297">
    <property type="entry name" value="ANK_REP_REGION"/>
    <property type="match status" value="4"/>
</dbReference>
<reference evidence="5" key="1">
    <citation type="submission" date="2025-08" db="UniProtKB">
        <authorList>
            <consortium name="RefSeq"/>
        </authorList>
    </citation>
    <scope>IDENTIFICATION</scope>
</reference>
<proteinExistence type="predicted"/>
<name>A0AAJ7E0F7_9HYME</name>
<organism evidence="4 5">
    <name type="scientific">Ceratosolen solmsi marchali</name>
    <dbReference type="NCBI Taxonomy" id="326594"/>
    <lineage>
        <taxon>Eukaryota</taxon>
        <taxon>Metazoa</taxon>
        <taxon>Ecdysozoa</taxon>
        <taxon>Arthropoda</taxon>
        <taxon>Hexapoda</taxon>
        <taxon>Insecta</taxon>
        <taxon>Pterygota</taxon>
        <taxon>Neoptera</taxon>
        <taxon>Endopterygota</taxon>
        <taxon>Hymenoptera</taxon>
        <taxon>Apocrita</taxon>
        <taxon>Proctotrupomorpha</taxon>
        <taxon>Chalcidoidea</taxon>
        <taxon>Agaonidae</taxon>
        <taxon>Agaoninae</taxon>
        <taxon>Ceratosolen</taxon>
    </lineage>
</organism>
<dbReference type="GO" id="GO:0070531">
    <property type="term" value="C:BRCA1-A complex"/>
    <property type="evidence" value="ECO:0007669"/>
    <property type="project" value="TreeGrafter"/>
</dbReference>
<dbReference type="RefSeq" id="XP_011503116.1">
    <property type="nucleotide sequence ID" value="XM_011504814.1"/>
</dbReference>
<dbReference type="KEGG" id="csol:105366388"/>
<dbReference type="InterPro" id="IPR036770">
    <property type="entry name" value="Ankyrin_rpt-contain_sf"/>
</dbReference>
<accession>A0AAJ7E0F7</accession>
<evidence type="ECO:0000313" key="5">
    <source>
        <dbReference type="RefSeq" id="XP_011503116.1"/>
    </source>
</evidence>
<keyword evidence="2 3" id="KW-0040">ANK repeat</keyword>
<feature type="repeat" description="ANK" evidence="3">
    <location>
        <begin position="74"/>
        <end position="106"/>
    </location>
</feature>
<dbReference type="GO" id="GO:0031436">
    <property type="term" value="C:BRCA1-BARD1 complex"/>
    <property type="evidence" value="ECO:0007669"/>
    <property type="project" value="TreeGrafter"/>
</dbReference>
<evidence type="ECO:0000256" key="3">
    <source>
        <dbReference type="PROSITE-ProRule" id="PRU00023"/>
    </source>
</evidence>
<feature type="repeat" description="ANK" evidence="3">
    <location>
        <begin position="140"/>
        <end position="161"/>
    </location>
</feature>
<dbReference type="PANTHER" id="PTHR24171:SF8">
    <property type="entry name" value="BRCA1-ASSOCIATED RING DOMAIN PROTEIN 1"/>
    <property type="match status" value="1"/>
</dbReference>
<dbReference type="InterPro" id="IPR002110">
    <property type="entry name" value="Ankyrin_rpt"/>
</dbReference>
<sequence length="235" mass="25882">MAQQVDNGTSKPFDMAYRGHFATLKALINQNSLLITQTDENCRMLLHWAALGGHDELVDYLLLADAPVDAVDDMGMTPLILAASAGRHNVVNTLLKNGANINAKTWEGHSALQYAASKNWKLICTNLLAKGADVNIADIRGATPLHRAVSKGNINIVKLLLTVENLIIDQQDFYGNTALHLACEENRLDEAKLLISSNAVLTIRNKEKKIPLDLCNRTLFKQLLQVPQCNKTECE</sequence>
<keyword evidence="4" id="KW-1185">Reference proteome</keyword>
<dbReference type="AlphaFoldDB" id="A0AAJ7E0F7"/>
<dbReference type="GeneID" id="105366388"/>
<dbReference type="Gene3D" id="1.25.40.20">
    <property type="entry name" value="Ankyrin repeat-containing domain"/>
    <property type="match status" value="1"/>
</dbReference>
<gene>
    <name evidence="5" type="primary">LOC105366388</name>
</gene>
<dbReference type="PANTHER" id="PTHR24171">
    <property type="entry name" value="ANKYRIN REPEAT DOMAIN-CONTAINING PROTEIN 39-RELATED"/>
    <property type="match status" value="1"/>
</dbReference>
<dbReference type="SUPFAM" id="SSF48403">
    <property type="entry name" value="Ankyrin repeat"/>
    <property type="match status" value="1"/>
</dbReference>
<dbReference type="SMART" id="SM00248">
    <property type="entry name" value="ANK"/>
    <property type="match status" value="5"/>
</dbReference>
<dbReference type="PROSITE" id="PS50088">
    <property type="entry name" value="ANK_REPEAT"/>
    <property type="match status" value="5"/>
</dbReference>
<evidence type="ECO:0000256" key="1">
    <source>
        <dbReference type="ARBA" id="ARBA00022737"/>
    </source>
</evidence>
<evidence type="ECO:0000313" key="4">
    <source>
        <dbReference type="Proteomes" id="UP000695007"/>
    </source>
</evidence>
<feature type="repeat" description="ANK" evidence="3">
    <location>
        <begin position="41"/>
        <end position="73"/>
    </location>
</feature>
<feature type="repeat" description="ANK" evidence="3">
    <location>
        <begin position="107"/>
        <end position="139"/>
    </location>
</feature>
<feature type="repeat" description="ANK" evidence="3">
    <location>
        <begin position="174"/>
        <end position="206"/>
    </location>
</feature>
<dbReference type="GO" id="GO:0085020">
    <property type="term" value="P:protein K6-linked ubiquitination"/>
    <property type="evidence" value="ECO:0007669"/>
    <property type="project" value="TreeGrafter"/>
</dbReference>
<protein>
    <submittedName>
        <fullName evidence="5">26S proteasome non-ATPase regulatory subunit 10-like isoform X1</fullName>
    </submittedName>
</protein>
<dbReference type="Pfam" id="PF12796">
    <property type="entry name" value="Ank_2"/>
    <property type="match status" value="2"/>
</dbReference>
<dbReference type="Proteomes" id="UP000695007">
    <property type="component" value="Unplaced"/>
</dbReference>